<keyword evidence="1" id="KW-0328">Glycosyltransferase</keyword>
<dbReference type="InterPro" id="IPR004629">
    <property type="entry name" value="WecG_TagA_CpsF"/>
</dbReference>
<protein>
    <submittedName>
        <fullName evidence="3">WecB/TagA/CpsF family glycosyltransferase</fullName>
    </submittedName>
</protein>
<evidence type="ECO:0000256" key="1">
    <source>
        <dbReference type="ARBA" id="ARBA00022676"/>
    </source>
</evidence>
<dbReference type="RefSeq" id="WP_264247335.1">
    <property type="nucleotide sequence ID" value="NZ_CP107567.1"/>
</dbReference>
<dbReference type="CDD" id="cd06533">
    <property type="entry name" value="Glyco_transf_WecG_TagA"/>
    <property type="match status" value="1"/>
</dbReference>
<dbReference type="Pfam" id="PF03808">
    <property type="entry name" value="Glyco_tran_WecG"/>
    <property type="match status" value="1"/>
</dbReference>
<evidence type="ECO:0000313" key="4">
    <source>
        <dbReference type="Proteomes" id="UP001163878"/>
    </source>
</evidence>
<keyword evidence="4" id="KW-1185">Reference proteome</keyword>
<evidence type="ECO:0000256" key="2">
    <source>
        <dbReference type="ARBA" id="ARBA00022679"/>
    </source>
</evidence>
<sequence>MPITAHTRENAARHVLHLARRVREARHADADASEAATTRQGSDVHLSNAYTLALADRDTELRSLLRSASLNLPDGQSVVWANQLLHRGTALPSTRVYGPDLLLDVFALSQNTDVRHYLLGSTPQVLDGLHRELVRRFPGTRIVGTCSPPFGPLNAEELCRQAENIRTAGADIVWVGLGTPKQDRWTADLCAQLPVVAVAVGAAFDFIAGTKRQAPPWMQNNGLEWLFRLGREPRRLWRRYLFGNARFVRGVVRQAVLTTQPSDECVRSPIT</sequence>
<evidence type="ECO:0000313" key="3">
    <source>
        <dbReference type="EMBL" id="UYQ64519.1"/>
    </source>
</evidence>
<dbReference type="PANTHER" id="PTHR34136:SF1">
    <property type="entry name" value="UDP-N-ACETYL-D-MANNOSAMINURONIC ACID TRANSFERASE"/>
    <property type="match status" value="1"/>
</dbReference>
<dbReference type="NCBIfam" id="TIGR00696">
    <property type="entry name" value="wecG_tagA_cpsF"/>
    <property type="match status" value="1"/>
</dbReference>
<organism evidence="3 4">
    <name type="scientific">Streptomyces peucetius</name>
    <dbReference type="NCBI Taxonomy" id="1950"/>
    <lineage>
        <taxon>Bacteria</taxon>
        <taxon>Bacillati</taxon>
        <taxon>Actinomycetota</taxon>
        <taxon>Actinomycetes</taxon>
        <taxon>Kitasatosporales</taxon>
        <taxon>Streptomycetaceae</taxon>
        <taxon>Streptomyces</taxon>
    </lineage>
</organism>
<accession>A0ABY6IF07</accession>
<gene>
    <name evidence="3" type="ORF">OGH68_25690</name>
</gene>
<reference evidence="3" key="1">
    <citation type="submission" date="2022-10" db="EMBL/GenBank/DDBJ databases">
        <title>Cytochrome P450 Catalyzes Benzene Ring Formation in the Biosynthesis of Trialkyl-Substituted Aromatic Polyketides.</title>
        <authorList>
            <person name="Zhao E."/>
            <person name="Ge H."/>
        </authorList>
    </citation>
    <scope>NUCLEOTIDE SEQUENCE</scope>
    <source>
        <strain evidence="3">NA0869</strain>
    </source>
</reference>
<dbReference type="Proteomes" id="UP001163878">
    <property type="component" value="Chromosome"/>
</dbReference>
<proteinExistence type="predicted"/>
<dbReference type="EMBL" id="CP107567">
    <property type="protein sequence ID" value="UYQ64519.1"/>
    <property type="molecule type" value="Genomic_DNA"/>
</dbReference>
<keyword evidence="2" id="KW-0808">Transferase</keyword>
<dbReference type="PANTHER" id="PTHR34136">
    <property type="match status" value="1"/>
</dbReference>
<name>A0ABY6IF07_STRPE</name>